<dbReference type="KEGG" id="pmi:PMT9312_1090"/>
<evidence type="ECO:0000313" key="1">
    <source>
        <dbReference type="EMBL" id="ABB50149.1"/>
    </source>
</evidence>
<dbReference type="AlphaFoldDB" id="Q31AE6"/>
<organism evidence="1 2">
    <name type="scientific">Prochlorococcus marinus (strain MIT 9312)</name>
    <dbReference type="NCBI Taxonomy" id="74546"/>
    <lineage>
        <taxon>Bacteria</taxon>
        <taxon>Bacillati</taxon>
        <taxon>Cyanobacteriota</taxon>
        <taxon>Cyanophyceae</taxon>
        <taxon>Synechococcales</taxon>
        <taxon>Prochlorococcaceae</taxon>
        <taxon>Prochlorococcus</taxon>
    </lineage>
</organism>
<dbReference type="STRING" id="74546.PMT9312_1090"/>
<dbReference type="Proteomes" id="UP000002715">
    <property type="component" value="Chromosome"/>
</dbReference>
<accession>Q31AE6</accession>
<protein>
    <submittedName>
        <fullName evidence="1">Villin headpiece domain protein-like protein</fullName>
    </submittedName>
</protein>
<reference evidence="2" key="1">
    <citation type="submission" date="2005-07" db="EMBL/GenBank/DDBJ databases">
        <title>Complete sequence of Prochlorococcus marinus str. MIT 9312.</title>
        <authorList>
            <consortium name="US DOE Joint Genome Institute"/>
            <person name="Copeland A."/>
            <person name="Lucas S."/>
            <person name="Lapidus A."/>
            <person name="Barry K."/>
            <person name="Detter J.C."/>
            <person name="Glavina T."/>
            <person name="Hammon N."/>
            <person name="Israni S."/>
            <person name="Pitluck S."/>
            <person name="Thiel J."/>
            <person name="Schmutz J."/>
            <person name="Larimer F."/>
            <person name="Land M."/>
            <person name="Kyrpides N."/>
            <person name="Lykidis A."/>
            <person name="Richardson P."/>
        </authorList>
    </citation>
    <scope>NUCLEOTIDE SEQUENCE [LARGE SCALE GENOMIC DNA]</scope>
    <source>
        <strain evidence="2">MIT 9312</strain>
    </source>
</reference>
<proteinExistence type="predicted"/>
<sequence length="156" mass="17245">MLSCRKDYQLMGIIFPSNRILKLLSIGFIISFSLSEINAINKQIKAEQNLIAASEKDLFLYRQMGASYLCIASKAKVDFDKGLGIASATFANVIIGKHGGAIKELGNEKLDKKKLYNAGTFQIVGSALKICPESIPNNIKKDYEKSLKQLVKQSKK</sequence>
<dbReference type="EMBL" id="CP000111">
    <property type="protein sequence ID" value="ABB50149.1"/>
    <property type="molecule type" value="Genomic_DNA"/>
</dbReference>
<dbReference type="eggNOG" id="ENOG5030UBH">
    <property type="taxonomic scope" value="Bacteria"/>
</dbReference>
<gene>
    <name evidence="1" type="ordered locus">PMT9312_1090</name>
</gene>
<dbReference type="HOGENOM" id="CLU_135681_0_0_3"/>
<name>Q31AE6_PROM9</name>
<evidence type="ECO:0000313" key="2">
    <source>
        <dbReference type="Proteomes" id="UP000002715"/>
    </source>
</evidence>